<protein>
    <submittedName>
        <fullName evidence="1">Uncharacterized protein</fullName>
    </submittedName>
</protein>
<organism evidence="1 2">
    <name type="scientific">Rhododendron molle</name>
    <name type="common">Chinese azalea</name>
    <name type="synonym">Azalea mollis</name>
    <dbReference type="NCBI Taxonomy" id="49168"/>
    <lineage>
        <taxon>Eukaryota</taxon>
        <taxon>Viridiplantae</taxon>
        <taxon>Streptophyta</taxon>
        <taxon>Embryophyta</taxon>
        <taxon>Tracheophyta</taxon>
        <taxon>Spermatophyta</taxon>
        <taxon>Magnoliopsida</taxon>
        <taxon>eudicotyledons</taxon>
        <taxon>Gunneridae</taxon>
        <taxon>Pentapetalae</taxon>
        <taxon>asterids</taxon>
        <taxon>Ericales</taxon>
        <taxon>Ericaceae</taxon>
        <taxon>Ericoideae</taxon>
        <taxon>Rhodoreae</taxon>
        <taxon>Rhododendron</taxon>
    </lineage>
</organism>
<dbReference type="Proteomes" id="UP001062846">
    <property type="component" value="Chromosome 10"/>
</dbReference>
<evidence type="ECO:0000313" key="2">
    <source>
        <dbReference type="Proteomes" id="UP001062846"/>
    </source>
</evidence>
<comment type="caution">
    <text evidence="1">The sequence shown here is derived from an EMBL/GenBank/DDBJ whole genome shotgun (WGS) entry which is preliminary data.</text>
</comment>
<proteinExistence type="predicted"/>
<name>A0ACC0M457_RHOML</name>
<reference evidence="1" key="1">
    <citation type="submission" date="2022-02" db="EMBL/GenBank/DDBJ databases">
        <title>Plant Genome Project.</title>
        <authorList>
            <person name="Zhang R.-G."/>
        </authorList>
    </citation>
    <scope>NUCLEOTIDE SEQUENCE</scope>
    <source>
        <strain evidence="1">AT1</strain>
    </source>
</reference>
<sequence length="145" mass="16709">MEVSPQCSLCQNGVESHTHLFFECCFSSAIWRQILARNGLDRPFLLFSQELEWAVQNRGDKSLRDTIYKLSLAASIYVLWRERNLRIFQNKSRDVNGVTSEIFNSVRAKASSWSTIKFSAHNRQICDTWLLDSSIFALSNSVHFA</sequence>
<gene>
    <name evidence="1" type="ORF">RHMOL_Rhmol10G0201900</name>
</gene>
<accession>A0ACC0M457</accession>
<keyword evidence="2" id="KW-1185">Reference proteome</keyword>
<dbReference type="EMBL" id="CM046397">
    <property type="protein sequence ID" value="KAI8535796.1"/>
    <property type="molecule type" value="Genomic_DNA"/>
</dbReference>
<evidence type="ECO:0000313" key="1">
    <source>
        <dbReference type="EMBL" id="KAI8535796.1"/>
    </source>
</evidence>